<dbReference type="EMBL" id="JARQWQ010000001">
    <property type="protein sequence ID" value="KAK2574499.1"/>
    <property type="molecule type" value="Genomic_DNA"/>
</dbReference>
<dbReference type="GO" id="GO:0008716">
    <property type="term" value="F:D-alanine-D-alanine ligase activity"/>
    <property type="evidence" value="ECO:0007669"/>
    <property type="project" value="InterPro"/>
</dbReference>
<dbReference type="InterPro" id="IPR011095">
    <property type="entry name" value="Dala_Dala_lig_C"/>
</dbReference>
<feature type="non-terminal residue" evidence="2">
    <location>
        <position position="184"/>
    </location>
</feature>
<feature type="domain" description="D-alanine--D-alanine ligase C-terminal" evidence="1">
    <location>
        <begin position="60"/>
        <end position="182"/>
    </location>
</feature>
<gene>
    <name evidence="2" type="ORF">P5673_000675</name>
</gene>
<evidence type="ECO:0000259" key="1">
    <source>
        <dbReference type="Pfam" id="PF07478"/>
    </source>
</evidence>
<dbReference type="Gene3D" id="3.30.470.20">
    <property type="entry name" value="ATP-grasp fold, B domain"/>
    <property type="match status" value="1"/>
</dbReference>
<sequence length="184" mass="20583">MDKLKTRNTLLADQSVPCAEGFVHHKGDSVTLGKVFYPCVVKASKGEDTMGVRLAKDQQSFIKGREIRCAVVESVRTGQLKALSCLEYNIRQDDIRKTEDKLMLNEMGLPLAKDGDLISRIQHYSCQAFKALGLKDFGLFDFWVDHNGSPCFLECNLFCSFGPKSVLNSIAKDSGFTDKELFDM</sequence>
<reference evidence="2" key="2">
    <citation type="journal article" date="2023" name="Science">
        <title>Genomic signatures of disease resistance in endangered staghorn corals.</title>
        <authorList>
            <person name="Vollmer S.V."/>
            <person name="Selwyn J.D."/>
            <person name="Despard B.A."/>
            <person name="Roesel C.L."/>
        </authorList>
    </citation>
    <scope>NUCLEOTIDE SEQUENCE</scope>
    <source>
        <strain evidence="2">K2</strain>
    </source>
</reference>
<organism evidence="2 3">
    <name type="scientific">Acropora cervicornis</name>
    <name type="common">Staghorn coral</name>
    <dbReference type="NCBI Taxonomy" id="6130"/>
    <lineage>
        <taxon>Eukaryota</taxon>
        <taxon>Metazoa</taxon>
        <taxon>Cnidaria</taxon>
        <taxon>Anthozoa</taxon>
        <taxon>Hexacorallia</taxon>
        <taxon>Scleractinia</taxon>
        <taxon>Astrocoeniina</taxon>
        <taxon>Acroporidae</taxon>
        <taxon>Acropora</taxon>
    </lineage>
</organism>
<evidence type="ECO:0000313" key="3">
    <source>
        <dbReference type="Proteomes" id="UP001249851"/>
    </source>
</evidence>
<dbReference type="AlphaFoldDB" id="A0AAD9R7I4"/>
<dbReference type="SUPFAM" id="SSF56059">
    <property type="entry name" value="Glutathione synthetase ATP-binding domain-like"/>
    <property type="match status" value="1"/>
</dbReference>
<reference evidence="2" key="1">
    <citation type="journal article" date="2023" name="G3 (Bethesda)">
        <title>Whole genome assembly and annotation of the endangered Caribbean coral Acropora cervicornis.</title>
        <authorList>
            <person name="Selwyn J.D."/>
            <person name="Vollmer S.V."/>
        </authorList>
    </citation>
    <scope>NUCLEOTIDE SEQUENCE</scope>
    <source>
        <strain evidence="2">K2</strain>
    </source>
</reference>
<accession>A0AAD9R7I4</accession>
<proteinExistence type="predicted"/>
<dbReference type="PANTHER" id="PTHR23132">
    <property type="entry name" value="D-ALANINE--D-ALANINE LIGASE"/>
    <property type="match status" value="1"/>
</dbReference>
<dbReference type="PANTHER" id="PTHR23132:SF23">
    <property type="entry name" value="D-ALANINE--D-ALANINE LIGASE B"/>
    <property type="match status" value="1"/>
</dbReference>
<protein>
    <submittedName>
        <fullName evidence="2">D-alanine--D-alanine ligase</fullName>
    </submittedName>
</protein>
<name>A0AAD9R7I4_ACRCE</name>
<comment type="caution">
    <text evidence="2">The sequence shown here is derived from an EMBL/GenBank/DDBJ whole genome shotgun (WGS) entry which is preliminary data.</text>
</comment>
<keyword evidence="3" id="KW-1185">Reference proteome</keyword>
<keyword evidence="2" id="KW-0436">Ligase</keyword>
<dbReference type="Pfam" id="PF07478">
    <property type="entry name" value="Dala_Dala_lig_C"/>
    <property type="match status" value="1"/>
</dbReference>
<evidence type="ECO:0000313" key="2">
    <source>
        <dbReference type="EMBL" id="KAK2574499.1"/>
    </source>
</evidence>
<dbReference type="Proteomes" id="UP001249851">
    <property type="component" value="Unassembled WGS sequence"/>
</dbReference>